<name>A0ABP0ACD4_PIPNA</name>
<evidence type="ECO:0000313" key="1">
    <source>
        <dbReference type="EMBL" id="CAK6447538.1"/>
    </source>
</evidence>
<gene>
    <name evidence="1" type="ORF">MPIPNATIZW_LOCUS15844</name>
</gene>
<sequence>MALKNTWTLRQLFRWLRRATIVWILECSCRKEPKNWFTPIPRFSNSETGPEVKWVKNHIAVWCQSQPRVPWPQGQCSFHYLSHFTTFSSTLEGPESLISPEQCAIWARKQNKKIQQGLLNTWKT</sequence>
<accession>A0ABP0ACD4</accession>
<protein>
    <submittedName>
        <fullName evidence="1">Uncharacterized protein</fullName>
    </submittedName>
</protein>
<dbReference type="Proteomes" id="UP001314169">
    <property type="component" value="Chromosome 7"/>
</dbReference>
<keyword evidence="2" id="KW-1185">Reference proteome</keyword>
<reference evidence="1" key="1">
    <citation type="submission" date="2023-12" db="EMBL/GenBank/DDBJ databases">
        <authorList>
            <person name="Brown T."/>
        </authorList>
    </citation>
    <scope>NUCLEOTIDE SEQUENCE</scope>
</reference>
<evidence type="ECO:0000313" key="2">
    <source>
        <dbReference type="Proteomes" id="UP001314169"/>
    </source>
</evidence>
<dbReference type="EMBL" id="OY882864">
    <property type="protein sequence ID" value="CAK6447538.1"/>
    <property type="molecule type" value="Genomic_DNA"/>
</dbReference>
<proteinExistence type="predicted"/>
<organism evidence="1 2">
    <name type="scientific">Pipistrellus nathusii</name>
    <name type="common">Nathusius' pipistrelle</name>
    <dbReference type="NCBI Taxonomy" id="59473"/>
    <lineage>
        <taxon>Eukaryota</taxon>
        <taxon>Metazoa</taxon>
        <taxon>Chordata</taxon>
        <taxon>Craniata</taxon>
        <taxon>Vertebrata</taxon>
        <taxon>Euteleostomi</taxon>
        <taxon>Mammalia</taxon>
        <taxon>Eutheria</taxon>
        <taxon>Laurasiatheria</taxon>
        <taxon>Chiroptera</taxon>
        <taxon>Yangochiroptera</taxon>
        <taxon>Vespertilionidae</taxon>
        <taxon>Pipistrellus</taxon>
    </lineage>
</organism>